<dbReference type="SFLD" id="SFLDG01129">
    <property type="entry name" value="C1.5:_HAD__Beta-PGM__Phosphata"/>
    <property type="match status" value="1"/>
</dbReference>
<dbReference type="InterPro" id="IPR023214">
    <property type="entry name" value="HAD_sf"/>
</dbReference>
<gene>
    <name evidence="11" type="ORF">DKW60_00955</name>
</gene>
<comment type="pathway">
    <text evidence="3 10">Organic acid metabolism; glycolate biosynthesis; glycolate from 2-phosphoglycolate: step 1/1.</text>
</comment>
<evidence type="ECO:0000256" key="6">
    <source>
        <dbReference type="ARBA" id="ARBA00022723"/>
    </source>
</evidence>
<feature type="binding site" evidence="10">
    <location>
        <position position="175"/>
    </location>
    <ligand>
        <name>Mg(2+)</name>
        <dbReference type="ChEBI" id="CHEBI:18420"/>
    </ligand>
</feature>
<dbReference type="GO" id="GO:0005829">
    <property type="term" value="C:cytosol"/>
    <property type="evidence" value="ECO:0007669"/>
    <property type="project" value="TreeGrafter"/>
</dbReference>
<dbReference type="EMBL" id="QGKM01000002">
    <property type="protein sequence ID" value="PWR00615.1"/>
    <property type="molecule type" value="Genomic_DNA"/>
</dbReference>
<keyword evidence="6 10" id="KW-0479">Metal-binding</keyword>
<dbReference type="NCBIfam" id="TIGR01449">
    <property type="entry name" value="PGP_bact"/>
    <property type="match status" value="1"/>
</dbReference>
<feature type="binding site" evidence="10">
    <location>
        <position position="14"/>
    </location>
    <ligand>
        <name>Mg(2+)</name>
        <dbReference type="ChEBI" id="CHEBI:18420"/>
    </ligand>
</feature>
<evidence type="ECO:0000256" key="9">
    <source>
        <dbReference type="ARBA" id="ARBA00023277"/>
    </source>
</evidence>
<dbReference type="InterPro" id="IPR036412">
    <property type="entry name" value="HAD-like_sf"/>
</dbReference>
<keyword evidence="12" id="KW-1185">Reference proteome</keyword>
<dbReference type="NCBIfam" id="NF009695">
    <property type="entry name" value="PRK13222.1-2"/>
    <property type="match status" value="1"/>
</dbReference>
<dbReference type="InterPro" id="IPR037512">
    <property type="entry name" value="PGPase_prok"/>
</dbReference>
<dbReference type="GO" id="GO:0046295">
    <property type="term" value="P:glycolate biosynthetic process"/>
    <property type="evidence" value="ECO:0007669"/>
    <property type="project" value="UniProtKB-UniRule"/>
</dbReference>
<dbReference type="NCBIfam" id="TIGR01509">
    <property type="entry name" value="HAD-SF-IA-v3"/>
    <property type="match status" value="1"/>
</dbReference>
<dbReference type="InterPro" id="IPR006549">
    <property type="entry name" value="HAD-SF_hydro_IIIA"/>
</dbReference>
<keyword evidence="7 10" id="KW-0378">Hydrolase</keyword>
<dbReference type="SUPFAM" id="SSF56784">
    <property type="entry name" value="HAD-like"/>
    <property type="match status" value="1"/>
</dbReference>
<dbReference type="Gene3D" id="3.40.50.1000">
    <property type="entry name" value="HAD superfamily/HAD-like"/>
    <property type="match status" value="1"/>
</dbReference>
<accession>A0A317CQF0</accession>
<evidence type="ECO:0000256" key="1">
    <source>
        <dbReference type="ARBA" id="ARBA00000830"/>
    </source>
</evidence>
<evidence type="ECO:0000313" key="11">
    <source>
        <dbReference type="EMBL" id="PWR00615.1"/>
    </source>
</evidence>
<evidence type="ECO:0000256" key="3">
    <source>
        <dbReference type="ARBA" id="ARBA00004818"/>
    </source>
</evidence>
<dbReference type="GO" id="GO:0006281">
    <property type="term" value="P:DNA repair"/>
    <property type="evidence" value="ECO:0007669"/>
    <property type="project" value="TreeGrafter"/>
</dbReference>
<proteinExistence type="inferred from homology"/>
<dbReference type="PANTHER" id="PTHR43434">
    <property type="entry name" value="PHOSPHOGLYCOLATE PHOSPHATASE"/>
    <property type="match status" value="1"/>
</dbReference>
<dbReference type="Gene3D" id="1.10.150.240">
    <property type="entry name" value="Putative phosphatase, domain 2"/>
    <property type="match status" value="1"/>
</dbReference>
<dbReference type="HAMAP" id="MF_00495">
    <property type="entry name" value="GPH_hydrolase_bact"/>
    <property type="match status" value="1"/>
</dbReference>
<comment type="caution">
    <text evidence="11">The sequence shown here is derived from an EMBL/GenBank/DDBJ whole genome shotgun (WGS) entry which is preliminary data.</text>
</comment>
<dbReference type="NCBIfam" id="TIGR01549">
    <property type="entry name" value="HAD-SF-IA-v1"/>
    <property type="match status" value="1"/>
</dbReference>
<dbReference type="Pfam" id="PF13419">
    <property type="entry name" value="HAD_2"/>
    <property type="match status" value="1"/>
</dbReference>
<dbReference type="PRINTS" id="PR00413">
    <property type="entry name" value="HADHALOGNASE"/>
</dbReference>
<name>A0A317CQF0_9GAMM</name>
<dbReference type="EC" id="3.1.3.18" evidence="5 10"/>
<evidence type="ECO:0000256" key="4">
    <source>
        <dbReference type="ARBA" id="ARBA00006171"/>
    </source>
</evidence>
<dbReference type="GO" id="GO:0005975">
    <property type="term" value="P:carbohydrate metabolic process"/>
    <property type="evidence" value="ECO:0007669"/>
    <property type="project" value="InterPro"/>
</dbReference>
<dbReference type="FunFam" id="3.40.50.1000:FF:000022">
    <property type="entry name" value="Phosphoglycolate phosphatase"/>
    <property type="match status" value="1"/>
</dbReference>
<organism evidence="11 12">
    <name type="scientific">Leucothrix pacifica</name>
    <dbReference type="NCBI Taxonomy" id="1247513"/>
    <lineage>
        <taxon>Bacteria</taxon>
        <taxon>Pseudomonadati</taxon>
        <taxon>Pseudomonadota</taxon>
        <taxon>Gammaproteobacteria</taxon>
        <taxon>Thiotrichales</taxon>
        <taxon>Thiotrichaceae</taxon>
        <taxon>Leucothrix</taxon>
    </lineage>
</organism>
<dbReference type="OrthoDB" id="9776368at2"/>
<dbReference type="GO" id="GO:0046872">
    <property type="term" value="F:metal ion binding"/>
    <property type="evidence" value="ECO:0007669"/>
    <property type="project" value="UniProtKB-KW"/>
</dbReference>
<evidence type="ECO:0000256" key="8">
    <source>
        <dbReference type="ARBA" id="ARBA00022842"/>
    </source>
</evidence>
<evidence type="ECO:0000256" key="5">
    <source>
        <dbReference type="ARBA" id="ARBA00013078"/>
    </source>
</evidence>
<keyword evidence="8 10" id="KW-0460">Magnesium</keyword>
<evidence type="ECO:0000256" key="7">
    <source>
        <dbReference type="ARBA" id="ARBA00022801"/>
    </source>
</evidence>
<dbReference type="GO" id="GO:0008967">
    <property type="term" value="F:phosphoglycolate phosphatase activity"/>
    <property type="evidence" value="ECO:0007669"/>
    <property type="project" value="UniProtKB-UniRule"/>
</dbReference>
<evidence type="ECO:0000256" key="10">
    <source>
        <dbReference type="HAMAP-Rule" id="MF_00495"/>
    </source>
</evidence>
<protein>
    <recommendedName>
        <fullName evidence="5 10">Phosphoglycolate phosphatase</fullName>
        <shortName evidence="10">PGP</shortName>
        <shortName evidence="10">PGPase</shortName>
        <ecNumber evidence="5 10">3.1.3.18</ecNumber>
    </recommendedName>
</protein>
<sequence length="224" mass="24607">MNGVPVSLVMFDLDGTLVDSVPDLAWAADRTLEDLGLPLVGEDKTRDYVGNGLYVLVKRILTQELDGEPDKALYDKALPIYWEYYRGNVSQFSQLYDGVQEALDTLKARGIKLACVTNKAEEFTKTLLAHLKIDTYFEVMVGGDTLEKKKPDPLPLLHIAKTVDVPIENCLMVGDSRHDIAAARAAGMRVAAVPYGYNHGDDIAESNPDVVVQSLAELPDLLSD</sequence>
<dbReference type="SFLD" id="SFLDG01135">
    <property type="entry name" value="C1.5.6:_HAD__Beta-PGM__Phospha"/>
    <property type="match status" value="1"/>
</dbReference>
<dbReference type="InterPro" id="IPR023198">
    <property type="entry name" value="PGP-like_dom2"/>
</dbReference>
<feature type="active site" description="Nucleophile" evidence="10">
    <location>
        <position position="12"/>
    </location>
</feature>
<reference evidence="11 12" key="1">
    <citation type="submission" date="2018-05" db="EMBL/GenBank/DDBJ databases">
        <title>Leucothrix arctica sp. nov., isolated from Arctic seawater.</title>
        <authorList>
            <person name="Choi A."/>
            <person name="Baek K."/>
        </authorList>
    </citation>
    <scope>NUCLEOTIDE SEQUENCE [LARGE SCALE GENOMIC DNA]</scope>
    <source>
        <strain evidence="11 12">JCM 18388</strain>
    </source>
</reference>
<comment type="cofactor">
    <cofactor evidence="2 10">
        <name>Mg(2+)</name>
        <dbReference type="ChEBI" id="CHEBI:18420"/>
    </cofactor>
</comment>
<dbReference type="NCBIfam" id="TIGR01662">
    <property type="entry name" value="HAD-SF-IIIA"/>
    <property type="match status" value="1"/>
</dbReference>
<dbReference type="UniPathway" id="UPA00865">
    <property type="reaction ID" value="UER00834"/>
</dbReference>
<dbReference type="PANTHER" id="PTHR43434:SF1">
    <property type="entry name" value="PHOSPHOGLYCOLATE PHOSPHATASE"/>
    <property type="match status" value="1"/>
</dbReference>
<dbReference type="RefSeq" id="WP_109835790.1">
    <property type="nucleotide sequence ID" value="NZ_QGKM01000002.1"/>
</dbReference>
<dbReference type="InterPro" id="IPR006439">
    <property type="entry name" value="HAD-SF_hydro_IA"/>
</dbReference>
<feature type="binding site" evidence="10">
    <location>
        <position position="12"/>
    </location>
    <ligand>
        <name>Mg(2+)</name>
        <dbReference type="ChEBI" id="CHEBI:18420"/>
    </ligand>
</feature>
<keyword evidence="9 10" id="KW-0119">Carbohydrate metabolism</keyword>
<dbReference type="InterPro" id="IPR041492">
    <property type="entry name" value="HAD_2"/>
</dbReference>
<dbReference type="Proteomes" id="UP000245539">
    <property type="component" value="Unassembled WGS sequence"/>
</dbReference>
<evidence type="ECO:0000256" key="2">
    <source>
        <dbReference type="ARBA" id="ARBA00001946"/>
    </source>
</evidence>
<dbReference type="CDD" id="cd16417">
    <property type="entry name" value="HAD_PGPase"/>
    <property type="match status" value="1"/>
</dbReference>
<dbReference type="InterPro" id="IPR050155">
    <property type="entry name" value="HAD-like_hydrolase_sf"/>
</dbReference>
<dbReference type="AlphaFoldDB" id="A0A317CQF0"/>
<comment type="similarity">
    <text evidence="4 10">Belongs to the HAD-like hydrolase superfamily. CbbY/CbbZ/Gph/YieH family.</text>
</comment>
<dbReference type="SFLD" id="SFLDS00003">
    <property type="entry name" value="Haloacid_Dehalogenase"/>
    <property type="match status" value="1"/>
</dbReference>
<comment type="catalytic activity">
    <reaction evidence="1 10">
        <text>2-phosphoglycolate + H2O = glycolate + phosphate</text>
        <dbReference type="Rhea" id="RHEA:14369"/>
        <dbReference type="ChEBI" id="CHEBI:15377"/>
        <dbReference type="ChEBI" id="CHEBI:29805"/>
        <dbReference type="ChEBI" id="CHEBI:43474"/>
        <dbReference type="ChEBI" id="CHEBI:58033"/>
        <dbReference type="EC" id="3.1.3.18"/>
    </reaction>
</comment>
<comment type="function">
    <text evidence="10">Specifically catalyzes the dephosphorylation of 2-phosphoglycolate. Is involved in the dissimilation of the intracellular 2-phosphoglycolate formed during the DNA repair of 3'-phosphoglycolate ends, a major class of DNA lesions induced by oxidative stress.</text>
</comment>
<evidence type="ECO:0000313" key="12">
    <source>
        <dbReference type="Proteomes" id="UP000245539"/>
    </source>
</evidence>